<gene>
    <name evidence="6" type="ORF">SAMN04515674_103418</name>
</gene>
<dbReference type="SUPFAM" id="SSF51445">
    <property type="entry name" value="(Trans)glycosidases"/>
    <property type="match status" value="2"/>
</dbReference>
<evidence type="ECO:0000256" key="4">
    <source>
        <dbReference type="PROSITE-ProRule" id="PRU01100"/>
    </source>
</evidence>
<sequence>MKKKSPGLLLIALFLVFLAFVLFNPGKRFIKSVLLEEFLERNFEPVTGIFHGEEIKPGTLKHYSLIWKDTGIWLNRTILSEKIQQENVLLTIETWSGNNENVLEETLSGKFDQKVEELAKILSQSPKQIYIRWNPDMEVPVSEFPWQYQSPELYIKSFNYFASKFKRLAPRVKIVWGPSGYPGDTEYWPGSENVDLLSITLGSISEKKAVNYPFSDQNPAELLRQKLHRMRFMNKAVIILGSEKINPSNFRGKWIGQIDSLFFKYRKNIYPPADFAVTDRPKLFARKELKLGVYDPAKLLINEPGITTEHIFTDLGEVQNGLFEKKFTEITARKHDVIVTMEPWRDTTGRADPDPLNHLLAGRYDQEISRLFKVLYQTNQTVYLRFAHEMEIPIHRYPWQSQDPLTYIRAFRYFMQSDTKRAKNIRKVWGPAGDRGSVDWWPGNDVVDFISIAIYGLPDKNIEDHKKQEAFSTIFRRKVYRMRFLDKPIFITEFGVKGPEQYQKIWLEDAAGILRENKQVFGASYFNLHDNPKAWGKIEAPDWSISRKTFGYFYRRLP</sequence>
<dbReference type="RefSeq" id="WP_143095175.1">
    <property type="nucleotide sequence ID" value="NZ_FOXH01000003.1"/>
</dbReference>
<dbReference type="Proteomes" id="UP000199306">
    <property type="component" value="Unassembled WGS sequence"/>
</dbReference>
<reference evidence="6 7" key="1">
    <citation type="submission" date="2016-10" db="EMBL/GenBank/DDBJ databases">
        <authorList>
            <person name="de Groot N.N."/>
        </authorList>
    </citation>
    <scope>NUCLEOTIDE SEQUENCE [LARGE SCALE GENOMIC DNA]</scope>
    <source>
        <strain evidence="7">E92,LMG 26720,CCM 7988</strain>
    </source>
</reference>
<protein>
    <recommendedName>
        <fullName evidence="5">GH26 domain-containing protein</fullName>
    </recommendedName>
</protein>
<dbReference type="STRING" id="1079859.SAMN04515674_103418"/>
<name>A0A1I5QXK5_9BACT</name>
<comment type="similarity">
    <text evidence="1 4">Belongs to the glycosyl hydrolase 26 family.</text>
</comment>
<keyword evidence="3 4" id="KW-0326">Glycosidase</keyword>
<dbReference type="AlphaFoldDB" id="A0A1I5QXK5"/>
<dbReference type="InterPro" id="IPR017853">
    <property type="entry name" value="GH"/>
</dbReference>
<proteinExistence type="inferred from homology"/>
<accession>A0A1I5QXK5</accession>
<feature type="active site" description="Nucleophile" evidence="4">
    <location>
        <position position="493"/>
    </location>
</feature>
<dbReference type="OrthoDB" id="9816550at2"/>
<dbReference type="PROSITE" id="PS51764">
    <property type="entry name" value="GH26"/>
    <property type="match status" value="1"/>
</dbReference>
<feature type="domain" description="GH26" evidence="5">
    <location>
        <begin position="218"/>
        <end position="548"/>
    </location>
</feature>
<evidence type="ECO:0000313" key="6">
    <source>
        <dbReference type="EMBL" id="SFP51034.1"/>
    </source>
</evidence>
<dbReference type="GO" id="GO:0006080">
    <property type="term" value="P:substituted mannan metabolic process"/>
    <property type="evidence" value="ECO:0007669"/>
    <property type="project" value="InterPro"/>
</dbReference>
<dbReference type="Gene3D" id="3.20.20.80">
    <property type="entry name" value="Glycosidases"/>
    <property type="match status" value="2"/>
</dbReference>
<dbReference type="PANTHER" id="PTHR40079">
    <property type="entry name" value="MANNAN ENDO-1,4-BETA-MANNOSIDASE E-RELATED"/>
    <property type="match status" value="1"/>
</dbReference>
<dbReference type="PANTHER" id="PTHR40079:SF4">
    <property type="entry name" value="GH26 DOMAIN-CONTAINING PROTEIN-RELATED"/>
    <property type="match status" value="1"/>
</dbReference>
<dbReference type="InterPro" id="IPR000805">
    <property type="entry name" value="Glyco_hydro_26"/>
</dbReference>
<dbReference type="InterPro" id="IPR022790">
    <property type="entry name" value="GH26_dom"/>
</dbReference>
<keyword evidence="2 4" id="KW-0378">Hydrolase</keyword>
<organism evidence="6 7">
    <name type="scientific">Pseudarcicella hirudinis</name>
    <dbReference type="NCBI Taxonomy" id="1079859"/>
    <lineage>
        <taxon>Bacteria</taxon>
        <taxon>Pseudomonadati</taxon>
        <taxon>Bacteroidota</taxon>
        <taxon>Cytophagia</taxon>
        <taxon>Cytophagales</taxon>
        <taxon>Flectobacillaceae</taxon>
        <taxon>Pseudarcicella</taxon>
    </lineage>
</organism>
<feature type="active site" description="Proton donor" evidence="4">
    <location>
        <position position="389"/>
    </location>
</feature>
<keyword evidence="7" id="KW-1185">Reference proteome</keyword>
<dbReference type="GO" id="GO:0016985">
    <property type="term" value="F:mannan endo-1,4-beta-mannosidase activity"/>
    <property type="evidence" value="ECO:0007669"/>
    <property type="project" value="InterPro"/>
</dbReference>
<evidence type="ECO:0000256" key="3">
    <source>
        <dbReference type="ARBA" id="ARBA00023295"/>
    </source>
</evidence>
<evidence type="ECO:0000259" key="5">
    <source>
        <dbReference type="PROSITE" id="PS51764"/>
    </source>
</evidence>
<evidence type="ECO:0000313" key="7">
    <source>
        <dbReference type="Proteomes" id="UP000199306"/>
    </source>
</evidence>
<evidence type="ECO:0000256" key="1">
    <source>
        <dbReference type="ARBA" id="ARBA00007754"/>
    </source>
</evidence>
<dbReference type="EMBL" id="FOXH01000003">
    <property type="protein sequence ID" value="SFP51034.1"/>
    <property type="molecule type" value="Genomic_DNA"/>
</dbReference>
<evidence type="ECO:0000256" key="2">
    <source>
        <dbReference type="ARBA" id="ARBA00022801"/>
    </source>
</evidence>